<feature type="transmembrane region" description="Helical" evidence="5">
    <location>
        <begin position="21"/>
        <end position="43"/>
    </location>
</feature>
<proteinExistence type="predicted"/>
<name>A0A174H0I6_9CLOT</name>
<evidence type="ECO:0000256" key="5">
    <source>
        <dbReference type="SAM" id="Phobius"/>
    </source>
</evidence>
<feature type="transmembrane region" description="Helical" evidence="5">
    <location>
        <begin position="225"/>
        <end position="248"/>
    </location>
</feature>
<dbReference type="AlphaFoldDB" id="A0A174H0I6"/>
<dbReference type="PANTHER" id="PTHR43027:SF1">
    <property type="entry name" value="DOXORUBICIN RESISTANCE ABC TRANSPORTER PERMEASE PROTEIN DRRC-RELATED"/>
    <property type="match status" value="1"/>
</dbReference>
<dbReference type="Proteomes" id="UP000095594">
    <property type="component" value="Unassembled WGS sequence"/>
</dbReference>
<feature type="transmembrane region" description="Helical" evidence="5">
    <location>
        <begin position="352"/>
        <end position="374"/>
    </location>
</feature>
<keyword evidence="2 5" id="KW-0812">Transmembrane</keyword>
<evidence type="ECO:0000256" key="4">
    <source>
        <dbReference type="ARBA" id="ARBA00023136"/>
    </source>
</evidence>
<feature type="domain" description="ABC-2 type transporter transmembrane" evidence="6">
    <location>
        <begin position="21"/>
        <end position="366"/>
    </location>
</feature>
<dbReference type="InterPro" id="IPR013525">
    <property type="entry name" value="ABC2_TM"/>
</dbReference>
<dbReference type="RefSeq" id="WP_055266252.1">
    <property type="nucleotide sequence ID" value="NZ_CABIXQ010000013.1"/>
</dbReference>
<reference evidence="7 8" key="1">
    <citation type="submission" date="2015-09" db="EMBL/GenBank/DDBJ databases">
        <authorList>
            <consortium name="Pathogen Informatics"/>
        </authorList>
    </citation>
    <scope>NUCLEOTIDE SEQUENCE [LARGE SCALE GENOMIC DNA]</scope>
    <source>
        <strain evidence="7 8">2789STDY5834856</strain>
    </source>
</reference>
<dbReference type="InterPro" id="IPR052902">
    <property type="entry name" value="ABC-2_transporter"/>
</dbReference>
<gene>
    <name evidence="7" type="ORF">ERS852471_02040</name>
</gene>
<dbReference type="EMBL" id="CYZX01000013">
    <property type="protein sequence ID" value="CUO68394.1"/>
    <property type="molecule type" value="Genomic_DNA"/>
</dbReference>
<comment type="subcellular location">
    <subcellularLocation>
        <location evidence="1">Membrane</location>
        <topology evidence="1">Multi-pass membrane protein</topology>
    </subcellularLocation>
</comment>
<keyword evidence="4 5" id="KW-0472">Membrane</keyword>
<evidence type="ECO:0000256" key="1">
    <source>
        <dbReference type="ARBA" id="ARBA00004141"/>
    </source>
</evidence>
<evidence type="ECO:0000313" key="8">
    <source>
        <dbReference type="Proteomes" id="UP000095594"/>
    </source>
</evidence>
<accession>A0A174H0I6</accession>
<dbReference type="GO" id="GO:0016020">
    <property type="term" value="C:membrane"/>
    <property type="evidence" value="ECO:0007669"/>
    <property type="project" value="UniProtKB-SubCell"/>
</dbReference>
<evidence type="ECO:0000256" key="3">
    <source>
        <dbReference type="ARBA" id="ARBA00022989"/>
    </source>
</evidence>
<feature type="transmembrane region" description="Helical" evidence="5">
    <location>
        <begin position="182"/>
        <end position="204"/>
    </location>
</feature>
<dbReference type="OrthoDB" id="1883918at2"/>
<keyword evidence="3 5" id="KW-1133">Transmembrane helix</keyword>
<protein>
    <submittedName>
        <fullName evidence="7">ABC-2 type transporter</fullName>
    </submittedName>
</protein>
<feature type="transmembrane region" description="Helical" evidence="5">
    <location>
        <begin position="260"/>
        <end position="285"/>
    </location>
</feature>
<evidence type="ECO:0000313" key="7">
    <source>
        <dbReference type="EMBL" id="CUO68394.1"/>
    </source>
</evidence>
<dbReference type="GO" id="GO:0140359">
    <property type="term" value="F:ABC-type transporter activity"/>
    <property type="evidence" value="ECO:0007669"/>
    <property type="project" value="InterPro"/>
</dbReference>
<evidence type="ECO:0000259" key="6">
    <source>
        <dbReference type="Pfam" id="PF12698"/>
    </source>
</evidence>
<organism evidence="7 8">
    <name type="scientific">Clostridium disporicum</name>
    <dbReference type="NCBI Taxonomy" id="84024"/>
    <lineage>
        <taxon>Bacteria</taxon>
        <taxon>Bacillati</taxon>
        <taxon>Bacillota</taxon>
        <taxon>Clostridia</taxon>
        <taxon>Eubacteriales</taxon>
        <taxon>Clostridiaceae</taxon>
        <taxon>Clostridium</taxon>
    </lineage>
</organism>
<dbReference type="PANTHER" id="PTHR43027">
    <property type="entry name" value="DOXORUBICIN RESISTANCE ABC TRANSPORTER PERMEASE PROTEIN DRRC-RELATED"/>
    <property type="match status" value="1"/>
</dbReference>
<evidence type="ECO:0000256" key="2">
    <source>
        <dbReference type="ARBA" id="ARBA00022692"/>
    </source>
</evidence>
<sequence length="379" mass="42473">MILISLVIKELLYFFRSKSNVATMFIFPAALIIIMGFSLNGLMNVDFNIFENKKVYYKVNNLSSGNEYLQVFKSFKDTCEESMKIEFEEVSDDIYGKNRVNSYEGLALIYINEDKYDFYRNEKKESRAQKIFRSVFDQYLERYSVINTVVSENPRVLNDMSEEKNIVVEEGISASGINSFTYYTFAELVLIILYISQITSVSVYNEGFENTFLRLKVSKAGDFSIILSKIILGVIVGILQVIIVYFISTVFLKIDWGINLMATMAVLTALIVFSSILGITVGCVFKDAKIAASVLNTLLIVFGFLGGAYLPISLIKSNEIASMLCKIAPSYWANIALLSLSSGIPSNYQTISVLLSLQLSAVLLIICIICSLRAGENNV</sequence>
<feature type="transmembrane region" description="Helical" evidence="5">
    <location>
        <begin position="292"/>
        <end position="314"/>
    </location>
</feature>
<dbReference type="Pfam" id="PF12698">
    <property type="entry name" value="ABC2_membrane_3"/>
    <property type="match status" value="1"/>
</dbReference>